<dbReference type="CDD" id="cd17535">
    <property type="entry name" value="REC_NarL-like"/>
    <property type="match status" value="1"/>
</dbReference>
<dbReference type="GO" id="GO:0006355">
    <property type="term" value="P:regulation of DNA-templated transcription"/>
    <property type="evidence" value="ECO:0007669"/>
    <property type="project" value="InterPro"/>
</dbReference>
<evidence type="ECO:0000256" key="1">
    <source>
        <dbReference type="ARBA" id="ARBA00022553"/>
    </source>
</evidence>
<keyword evidence="3" id="KW-0238">DNA-binding</keyword>
<reference evidence="8 9" key="1">
    <citation type="submission" date="2020-10" db="EMBL/GenBank/DDBJ databases">
        <title>Complete genome sequence of Paludibaculum fermentans P105T, a facultatively anaerobic acidobacterium capable of dissimilatory Fe(III) reduction.</title>
        <authorList>
            <person name="Dedysh S.N."/>
            <person name="Beletsky A.V."/>
            <person name="Kulichevskaya I.S."/>
            <person name="Mardanov A.V."/>
            <person name="Ravin N.V."/>
        </authorList>
    </citation>
    <scope>NUCLEOTIDE SEQUENCE [LARGE SCALE GENOMIC DNA]</scope>
    <source>
        <strain evidence="8 9">P105</strain>
    </source>
</reference>
<dbReference type="AlphaFoldDB" id="A0A7S7NS61"/>
<keyword evidence="2" id="KW-0805">Transcription regulation</keyword>
<dbReference type="PROSITE" id="PS50110">
    <property type="entry name" value="RESPONSE_REGULATORY"/>
    <property type="match status" value="1"/>
</dbReference>
<evidence type="ECO:0000313" key="8">
    <source>
        <dbReference type="EMBL" id="QOY88797.1"/>
    </source>
</evidence>
<dbReference type="Pfam" id="PF00072">
    <property type="entry name" value="Response_reg"/>
    <property type="match status" value="1"/>
</dbReference>
<dbReference type="InterPro" id="IPR001789">
    <property type="entry name" value="Sig_transdc_resp-reg_receiver"/>
</dbReference>
<dbReference type="KEGG" id="pfer:IRI77_02215"/>
<evidence type="ECO:0000256" key="3">
    <source>
        <dbReference type="ARBA" id="ARBA00023125"/>
    </source>
</evidence>
<evidence type="ECO:0000259" key="6">
    <source>
        <dbReference type="PROSITE" id="PS50043"/>
    </source>
</evidence>
<dbReference type="PANTHER" id="PTHR43214:SF41">
    <property type="entry name" value="NITRATE_NITRITE RESPONSE REGULATOR PROTEIN NARP"/>
    <property type="match status" value="1"/>
</dbReference>
<organism evidence="8 9">
    <name type="scientific">Paludibaculum fermentans</name>
    <dbReference type="NCBI Taxonomy" id="1473598"/>
    <lineage>
        <taxon>Bacteria</taxon>
        <taxon>Pseudomonadati</taxon>
        <taxon>Acidobacteriota</taxon>
        <taxon>Terriglobia</taxon>
        <taxon>Bryobacterales</taxon>
        <taxon>Bryobacteraceae</taxon>
        <taxon>Paludibaculum</taxon>
    </lineage>
</organism>
<dbReference type="InterPro" id="IPR039420">
    <property type="entry name" value="WalR-like"/>
</dbReference>
<evidence type="ECO:0000256" key="5">
    <source>
        <dbReference type="PROSITE-ProRule" id="PRU00169"/>
    </source>
</evidence>
<dbReference type="InterPro" id="IPR011006">
    <property type="entry name" value="CheY-like_superfamily"/>
</dbReference>
<dbReference type="PROSITE" id="PS00622">
    <property type="entry name" value="HTH_LUXR_1"/>
    <property type="match status" value="1"/>
</dbReference>
<dbReference type="PRINTS" id="PR00038">
    <property type="entry name" value="HTHLUXR"/>
</dbReference>
<dbReference type="CDD" id="cd06170">
    <property type="entry name" value="LuxR_C_like"/>
    <property type="match status" value="1"/>
</dbReference>
<feature type="modified residue" description="4-aspartylphosphate" evidence="5">
    <location>
        <position position="54"/>
    </location>
</feature>
<keyword evidence="1 5" id="KW-0597">Phosphoprotein</keyword>
<proteinExistence type="predicted"/>
<evidence type="ECO:0000259" key="7">
    <source>
        <dbReference type="PROSITE" id="PS50110"/>
    </source>
</evidence>
<evidence type="ECO:0000256" key="4">
    <source>
        <dbReference type="ARBA" id="ARBA00023163"/>
    </source>
</evidence>
<evidence type="ECO:0000256" key="2">
    <source>
        <dbReference type="ARBA" id="ARBA00023015"/>
    </source>
</evidence>
<dbReference type="SMART" id="SM00421">
    <property type="entry name" value="HTH_LUXR"/>
    <property type="match status" value="1"/>
</dbReference>
<feature type="domain" description="Response regulatory" evidence="7">
    <location>
        <begin position="3"/>
        <end position="119"/>
    </location>
</feature>
<dbReference type="InterPro" id="IPR058245">
    <property type="entry name" value="NreC/VraR/RcsB-like_REC"/>
</dbReference>
<dbReference type="InterPro" id="IPR016032">
    <property type="entry name" value="Sig_transdc_resp-reg_C-effctor"/>
</dbReference>
<gene>
    <name evidence="8" type="ORF">IRI77_02215</name>
</gene>
<feature type="domain" description="HTH luxR-type" evidence="6">
    <location>
        <begin position="146"/>
        <end position="211"/>
    </location>
</feature>
<dbReference type="InterPro" id="IPR000792">
    <property type="entry name" value="Tscrpt_reg_LuxR_C"/>
</dbReference>
<dbReference type="Gene3D" id="3.40.50.2300">
    <property type="match status" value="1"/>
</dbReference>
<accession>A0A7S7NS61</accession>
<keyword evidence="9" id="KW-1185">Reference proteome</keyword>
<name>A0A7S7NS61_PALFE</name>
<sequence length="214" mass="23930">MIRIILADDHAVMRRGLRLVLEEHKDFQVIGEASDGREAVALVEELKPDLVVLDITMPNMNGIEAARQISEKQAGVSIVVLSMHSDESYVLRALKAGARGYLLKESAESDFILAIRSVSAGKAFFSPAVSRLLVEDYVRQLQDKDIEDSYELLTQRERELLQLIAEGKSNKDVANMLNLSLYTVETHRGNLMEKLNLHSVPELILYAVRKGVIS</sequence>
<dbReference type="SUPFAM" id="SSF46894">
    <property type="entry name" value="C-terminal effector domain of the bipartite response regulators"/>
    <property type="match status" value="1"/>
</dbReference>
<dbReference type="RefSeq" id="WP_194450459.1">
    <property type="nucleotide sequence ID" value="NZ_CP063849.1"/>
</dbReference>
<dbReference type="GO" id="GO:0003677">
    <property type="term" value="F:DNA binding"/>
    <property type="evidence" value="ECO:0007669"/>
    <property type="project" value="UniProtKB-KW"/>
</dbReference>
<dbReference type="EMBL" id="CP063849">
    <property type="protein sequence ID" value="QOY88797.1"/>
    <property type="molecule type" value="Genomic_DNA"/>
</dbReference>
<dbReference type="SMART" id="SM00448">
    <property type="entry name" value="REC"/>
    <property type="match status" value="1"/>
</dbReference>
<dbReference type="SUPFAM" id="SSF52172">
    <property type="entry name" value="CheY-like"/>
    <property type="match status" value="1"/>
</dbReference>
<protein>
    <submittedName>
        <fullName evidence="8">Response regulator transcription factor</fullName>
    </submittedName>
</protein>
<dbReference type="GO" id="GO:0000160">
    <property type="term" value="P:phosphorelay signal transduction system"/>
    <property type="evidence" value="ECO:0007669"/>
    <property type="project" value="InterPro"/>
</dbReference>
<dbReference type="Proteomes" id="UP000593892">
    <property type="component" value="Chromosome"/>
</dbReference>
<keyword evidence="4" id="KW-0804">Transcription</keyword>
<evidence type="ECO:0000313" key="9">
    <source>
        <dbReference type="Proteomes" id="UP000593892"/>
    </source>
</evidence>
<dbReference type="PROSITE" id="PS50043">
    <property type="entry name" value="HTH_LUXR_2"/>
    <property type="match status" value="1"/>
</dbReference>
<dbReference type="PANTHER" id="PTHR43214">
    <property type="entry name" value="TWO-COMPONENT RESPONSE REGULATOR"/>
    <property type="match status" value="1"/>
</dbReference>
<dbReference type="Pfam" id="PF00196">
    <property type="entry name" value="GerE"/>
    <property type="match status" value="1"/>
</dbReference>